<evidence type="ECO:0000313" key="1">
    <source>
        <dbReference type="EMBL" id="DAE04604.1"/>
    </source>
</evidence>
<protein>
    <recommendedName>
        <fullName evidence="2">DUF4406 domain-containing protein</fullName>
    </recommendedName>
</protein>
<dbReference type="EMBL" id="BK015391">
    <property type="protein sequence ID" value="DAE04604.1"/>
    <property type="molecule type" value="Genomic_DNA"/>
</dbReference>
<accession>A0A8S5PEF8</accession>
<name>A0A8S5PEF8_9CAUD</name>
<proteinExistence type="predicted"/>
<dbReference type="InterPro" id="IPR025518">
    <property type="entry name" value="DUF4406"/>
</dbReference>
<evidence type="ECO:0008006" key="2">
    <source>
        <dbReference type="Google" id="ProtNLM"/>
    </source>
</evidence>
<dbReference type="Pfam" id="PF14359">
    <property type="entry name" value="DUF4406"/>
    <property type="match status" value="1"/>
</dbReference>
<sequence length="100" mass="11628">MKRIFISQPMKDKTDEQILKERERAFSAVKEKFNGEDVEVIDSFFQSAPHDAKPLWFLGKSLELLSTADVAYFIGEWKNYRGCKIENTCAKEYGIETIEE</sequence>
<reference evidence="1" key="1">
    <citation type="journal article" date="2021" name="Proc. Natl. Acad. Sci. U.S.A.">
        <title>A Catalog of Tens of Thousands of Viruses from Human Metagenomes Reveals Hidden Associations with Chronic Diseases.</title>
        <authorList>
            <person name="Tisza M.J."/>
            <person name="Buck C.B."/>
        </authorList>
    </citation>
    <scope>NUCLEOTIDE SEQUENCE</scope>
    <source>
        <strain evidence="1">Ctvns3</strain>
    </source>
</reference>
<organism evidence="1">
    <name type="scientific">Myoviridae sp. ctvns3</name>
    <dbReference type="NCBI Taxonomy" id="2825204"/>
    <lineage>
        <taxon>Viruses</taxon>
        <taxon>Duplodnaviria</taxon>
        <taxon>Heunggongvirae</taxon>
        <taxon>Uroviricota</taxon>
        <taxon>Caudoviricetes</taxon>
    </lineage>
</organism>